<dbReference type="InterPro" id="IPR022617">
    <property type="entry name" value="Rad60/SUMO-like_dom"/>
</dbReference>
<gene>
    <name evidence="2" type="ORF">M407DRAFT_241463</name>
</gene>
<dbReference type="HOGENOM" id="CLU_2335175_0_0_1"/>
<name>A0A0C3QTB9_9AGAM</name>
<dbReference type="OrthoDB" id="442921at2759"/>
<accession>A0A0C3QTB9</accession>
<proteinExistence type="predicted"/>
<reference evidence="3" key="2">
    <citation type="submission" date="2015-01" db="EMBL/GenBank/DDBJ databases">
        <title>Evolutionary Origins and Diversification of the Mycorrhizal Mutualists.</title>
        <authorList>
            <consortium name="DOE Joint Genome Institute"/>
            <consortium name="Mycorrhizal Genomics Consortium"/>
            <person name="Kohler A."/>
            <person name="Kuo A."/>
            <person name="Nagy L.G."/>
            <person name="Floudas D."/>
            <person name="Copeland A."/>
            <person name="Barry K.W."/>
            <person name="Cichocki N."/>
            <person name="Veneault-Fourrey C."/>
            <person name="LaButti K."/>
            <person name="Lindquist E.A."/>
            <person name="Lipzen A."/>
            <person name="Lundell T."/>
            <person name="Morin E."/>
            <person name="Murat C."/>
            <person name="Riley R."/>
            <person name="Ohm R."/>
            <person name="Sun H."/>
            <person name="Tunlid A."/>
            <person name="Henrissat B."/>
            <person name="Grigoriev I.V."/>
            <person name="Hibbett D.S."/>
            <person name="Martin F."/>
        </authorList>
    </citation>
    <scope>NUCLEOTIDE SEQUENCE [LARGE SCALE GENOMIC DNA]</scope>
    <source>
        <strain evidence="3">MUT 4182</strain>
    </source>
</reference>
<organism evidence="2 3">
    <name type="scientific">Tulasnella calospora MUT 4182</name>
    <dbReference type="NCBI Taxonomy" id="1051891"/>
    <lineage>
        <taxon>Eukaryota</taxon>
        <taxon>Fungi</taxon>
        <taxon>Dikarya</taxon>
        <taxon>Basidiomycota</taxon>
        <taxon>Agaricomycotina</taxon>
        <taxon>Agaricomycetes</taxon>
        <taxon>Cantharellales</taxon>
        <taxon>Tulasnellaceae</taxon>
        <taxon>Tulasnella</taxon>
    </lineage>
</organism>
<protein>
    <recommendedName>
        <fullName evidence="1">Ubiquitin-like domain-containing protein</fullName>
    </recommendedName>
</protein>
<evidence type="ECO:0000259" key="1">
    <source>
        <dbReference type="PROSITE" id="PS50053"/>
    </source>
</evidence>
<dbReference type="PROSITE" id="PS50053">
    <property type="entry name" value="UBIQUITIN_2"/>
    <property type="match status" value="1"/>
</dbReference>
<dbReference type="EMBL" id="KN822955">
    <property type="protein sequence ID" value="KIO32391.1"/>
    <property type="molecule type" value="Genomic_DNA"/>
</dbReference>
<dbReference type="Gene3D" id="3.10.20.90">
    <property type="entry name" value="Phosphatidylinositol 3-kinase Catalytic Subunit, Chain A, domain 1"/>
    <property type="match status" value="1"/>
</dbReference>
<dbReference type="AlphaFoldDB" id="A0A0C3QTB9"/>
<evidence type="ECO:0000313" key="2">
    <source>
        <dbReference type="EMBL" id="KIO32391.1"/>
    </source>
</evidence>
<feature type="domain" description="Ubiquitin-like" evidence="1">
    <location>
        <begin position="18"/>
        <end position="94"/>
    </location>
</feature>
<dbReference type="InterPro" id="IPR029071">
    <property type="entry name" value="Ubiquitin-like_domsf"/>
</dbReference>
<evidence type="ECO:0000313" key="3">
    <source>
        <dbReference type="Proteomes" id="UP000054248"/>
    </source>
</evidence>
<reference evidence="2 3" key="1">
    <citation type="submission" date="2014-04" db="EMBL/GenBank/DDBJ databases">
        <authorList>
            <consortium name="DOE Joint Genome Institute"/>
            <person name="Kuo A."/>
            <person name="Girlanda M."/>
            <person name="Perotto S."/>
            <person name="Kohler A."/>
            <person name="Nagy L.G."/>
            <person name="Floudas D."/>
            <person name="Copeland A."/>
            <person name="Barry K.W."/>
            <person name="Cichocki N."/>
            <person name="Veneault-Fourrey C."/>
            <person name="LaButti K."/>
            <person name="Lindquist E.A."/>
            <person name="Lipzen A."/>
            <person name="Lundell T."/>
            <person name="Morin E."/>
            <person name="Murat C."/>
            <person name="Sun H."/>
            <person name="Tunlid A."/>
            <person name="Henrissat B."/>
            <person name="Grigoriev I.V."/>
            <person name="Hibbett D.S."/>
            <person name="Martin F."/>
            <person name="Nordberg H.P."/>
            <person name="Cantor M.N."/>
            <person name="Hua S.X."/>
        </authorList>
    </citation>
    <scope>NUCLEOTIDE SEQUENCE [LARGE SCALE GENOMIC DNA]</scope>
    <source>
        <strain evidence="2 3">MUT 4182</strain>
    </source>
</reference>
<dbReference type="CDD" id="cd01763">
    <property type="entry name" value="Ubl_SUMO_like"/>
    <property type="match status" value="1"/>
</dbReference>
<keyword evidence="3" id="KW-1185">Reference proteome</keyword>
<sequence length="98" mass="10706">MSDTEEVDKKPDVKPEKLTITVRASDGAVTKFMLKPTAKFEKVFAAFENAKGAAPGTYRFLSSEGVIIRSQETVGDYNWDEDEEISAVLAQQGGAFIS</sequence>
<dbReference type="Pfam" id="PF11976">
    <property type="entry name" value="Rad60-SLD"/>
    <property type="match status" value="1"/>
</dbReference>
<dbReference type="InterPro" id="IPR000626">
    <property type="entry name" value="Ubiquitin-like_dom"/>
</dbReference>
<dbReference type="SUPFAM" id="SSF54236">
    <property type="entry name" value="Ubiquitin-like"/>
    <property type="match status" value="1"/>
</dbReference>
<dbReference type="Proteomes" id="UP000054248">
    <property type="component" value="Unassembled WGS sequence"/>
</dbReference>